<feature type="binding site" evidence="7">
    <location>
        <position position="396"/>
    </location>
    <ligand>
        <name>ATP</name>
        <dbReference type="ChEBI" id="CHEBI:30616"/>
    </ligand>
</feature>
<feature type="active site" description="Proton acceptor; for glutaminase activity" evidence="7">
    <location>
        <position position="46"/>
    </location>
</feature>
<dbReference type="HAMAP" id="MF_02090">
    <property type="entry name" value="NadE_glutamine_dep"/>
    <property type="match status" value="1"/>
</dbReference>
<evidence type="ECO:0000313" key="11">
    <source>
        <dbReference type="EMBL" id="PPC76820.1"/>
    </source>
</evidence>
<dbReference type="InterPro" id="IPR014445">
    <property type="entry name" value="Gln-dep_NAD_synthase"/>
</dbReference>
<dbReference type="AlphaFoldDB" id="A0A2S5KQ05"/>
<keyword evidence="3 7" id="KW-0436">Ligase</keyword>
<dbReference type="InterPro" id="IPR022310">
    <property type="entry name" value="NAD/GMP_synthase"/>
</dbReference>
<evidence type="ECO:0000256" key="6">
    <source>
        <dbReference type="ARBA" id="ARBA00023027"/>
    </source>
</evidence>
<dbReference type="EMBL" id="PRLP01000040">
    <property type="protein sequence ID" value="PPC76820.1"/>
    <property type="molecule type" value="Genomic_DNA"/>
</dbReference>
<keyword evidence="5 7" id="KW-0067">ATP-binding</keyword>
<accession>A0A2S5KQ05</accession>
<dbReference type="OrthoDB" id="5287902at2"/>
<dbReference type="GO" id="GO:0009435">
    <property type="term" value="P:NAD+ biosynthetic process"/>
    <property type="evidence" value="ECO:0007669"/>
    <property type="project" value="UniProtKB-UniRule"/>
</dbReference>
<feature type="binding site" evidence="7">
    <location>
        <position position="401"/>
    </location>
    <ligand>
        <name>deamido-NAD(+)</name>
        <dbReference type="ChEBI" id="CHEBI:58437"/>
        <note>ligand shared between two neighboring subunits</note>
    </ligand>
</feature>
<comment type="similarity">
    <text evidence="9">Belongs to the NAD synthetase family.</text>
</comment>
<comment type="caution">
    <text evidence="7">Lacks conserved residue(s) required for the propagation of feature annotation.</text>
</comment>
<feature type="binding site" evidence="7">
    <location>
        <position position="181"/>
    </location>
    <ligand>
        <name>L-glutamine</name>
        <dbReference type="ChEBI" id="CHEBI:58359"/>
    </ligand>
</feature>
<evidence type="ECO:0000256" key="9">
    <source>
        <dbReference type="RuleBase" id="RU003811"/>
    </source>
</evidence>
<evidence type="ECO:0000256" key="7">
    <source>
        <dbReference type="HAMAP-Rule" id="MF_02090"/>
    </source>
</evidence>
<dbReference type="PANTHER" id="PTHR23090:SF9">
    <property type="entry name" value="GLUTAMINE-DEPENDENT NAD(+) SYNTHETASE"/>
    <property type="match status" value="1"/>
</dbReference>
<evidence type="ECO:0000256" key="4">
    <source>
        <dbReference type="ARBA" id="ARBA00022741"/>
    </source>
</evidence>
<dbReference type="PIRSF" id="PIRSF006630">
    <property type="entry name" value="NADS_GAT"/>
    <property type="match status" value="1"/>
</dbReference>
<comment type="pathway">
    <text evidence="1 7 8">Cofactor biosynthesis; NAD(+) biosynthesis; NAD(+) from deamido-NAD(+) (L-Gln route): step 1/1.</text>
</comment>
<proteinExistence type="inferred from homology"/>
<dbReference type="UniPathway" id="UPA00253">
    <property type="reaction ID" value="UER00334"/>
</dbReference>
<keyword evidence="4 7" id="KW-0547">Nucleotide-binding</keyword>
<organism evidence="11 12">
    <name type="scientific">Proteobacteria bacterium 228</name>
    <dbReference type="NCBI Taxonomy" id="2083153"/>
    <lineage>
        <taxon>Bacteria</taxon>
        <taxon>Pseudomonadati</taxon>
        <taxon>Pseudomonadota</taxon>
    </lineage>
</organism>
<dbReference type="Pfam" id="PF02540">
    <property type="entry name" value="NAD_synthase"/>
    <property type="match status" value="1"/>
</dbReference>
<comment type="catalytic activity">
    <reaction evidence="7 8">
        <text>deamido-NAD(+) + L-glutamine + ATP + H2O = L-glutamate + AMP + diphosphate + NAD(+) + H(+)</text>
        <dbReference type="Rhea" id="RHEA:24384"/>
        <dbReference type="ChEBI" id="CHEBI:15377"/>
        <dbReference type="ChEBI" id="CHEBI:15378"/>
        <dbReference type="ChEBI" id="CHEBI:29985"/>
        <dbReference type="ChEBI" id="CHEBI:30616"/>
        <dbReference type="ChEBI" id="CHEBI:33019"/>
        <dbReference type="ChEBI" id="CHEBI:57540"/>
        <dbReference type="ChEBI" id="CHEBI:58359"/>
        <dbReference type="ChEBI" id="CHEBI:58437"/>
        <dbReference type="ChEBI" id="CHEBI:456215"/>
        <dbReference type="EC" id="6.3.5.1"/>
    </reaction>
</comment>
<name>A0A2S5KQ05_9PROT</name>
<feature type="domain" description="CN hydrolase" evidence="10">
    <location>
        <begin position="5"/>
        <end position="245"/>
    </location>
</feature>
<feature type="binding site" evidence="7">
    <location>
        <position position="119"/>
    </location>
    <ligand>
        <name>L-glutamine</name>
        <dbReference type="ChEBI" id="CHEBI:58359"/>
    </ligand>
</feature>
<feature type="binding site" evidence="7">
    <location>
        <begin position="289"/>
        <end position="296"/>
    </location>
    <ligand>
        <name>ATP</name>
        <dbReference type="ChEBI" id="CHEBI:30616"/>
    </ligand>
</feature>
<sequence length="542" mass="59811">MKPGLRIVMAQLDFLVGDIPGNTAKVIAAANDARDRLQADLIVFPELTLTGYPPEDLLLRPSLQLRVSKALQQVQEEVRGIGVMLGYPWREPEGLYNMAAYIEEGQIQGIYRKQSLPNYQVFDEKRYFVPGHLPCVVEIKGRPVAITICEDMWQPQPVMQAREAGAELIINLNASPFHIGKWEERRKLLAERARQAGCPIVYTNLVGGQDELVFDGGSMVVDGEGQLVASAPCYEEGLYPVDFQLEPALKPVAQKLAPQPDKLASVYSALVTGVRDYVNKNGFKGVVLGLSGGIDSALTLAIAVDALGKERVSAVMMPFRYTSSMSLEDAQAEATTLGVDYRILSIEPMFEAFMGTLADSFANTVVDTTEQNLQARCRGVLLMALSNKLGYLVLTTGNKSEMAVGYATLYGDMAGGFDVLKDVPKTLVFKLSEYRNRLGAVIPQRVIDRPPSAELAPDQVDEDNLPPYEVLDAILELYIEKDYSAHAIAAQGFELETVKRVIRLVDVNEYKRRQAAIGPRITQRGFGRDRRYPITSAWKSGE</sequence>
<comment type="function">
    <text evidence="7">Catalyzes the ATP-dependent amidation of deamido-NAD to form NAD. Uses L-glutamine as a nitrogen source.</text>
</comment>
<evidence type="ECO:0000256" key="1">
    <source>
        <dbReference type="ARBA" id="ARBA00005188"/>
    </source>
</evidence>
<evidence type="ECO:0000256" key="3">
    <source>
        <dbReference type="ARBA" id="ARBA00022598"/>
    </source>
</evidence>
<evidence type="ECO:0000256" key="2">
    <source>
        <dbReference type="ARBA" id="ARBA00007145"/>
    </source>
</evidence>
<dbReference type="GO" id="GO:0005524">
    <property type="term" value="F:ATP binding"/>
    <property type="evidence" value="ECO:0007669"/>
    <property type="project" value="UniProtKB-UniRule"/>
</dbReference>
<feature type="active site" description="For glutaminase activity" evidence="7">
    <location>
        <position position="113"/>
    </location>
</feature>
<protein>
    <recommendedName>
        <fullName evidence="7 8">Glutamine-dependent NAD(+) synthetase</fullName>
        <ecNumber evidence="7 8">6.3.5.1</ecNumber>
    </recommendedName>
    <alternativeName>
        <fullName evidence="7 8">NAD(+) synthase [glutamine-hydrolyzing]</fullName>
    </alternativeName>
</protein>
<dbReference type="GO" id="GO:0005737">
    <property type="term" value="C:cytoplasm"/>
    <property type="evidence" value="ECO:0007669"/>
    <property type="project" value="InterPro"/>
</dbReference>
<dbReference type="InterPro" id="IPR003010">
    <property type="entry name" value="C-N_Hydrolase"/>
</dbReference>
<feature type="binding site" evidence="7">
    <location>
        <position position="372"/>
    </location>
    <ligand>
        <name>deamido-NAD(+)</name>
        <dbReference type="ChEBI" id="CHEBI:58437"/>
        <note>ligand shared between two neighboring subunits</note>
    </ligand>
</feature>
<dbReference type="InterPro" id="IPR014729">
    <property type="entry name" value="Rossmann-like_a/b/a_fold"/>
</dbReference>
<dbReference type="CDD" id="cd00553">
    <property type="entry name" value="NAD_synthase"/>
    <property type="match status" value="1"/>
</dbReference>
<dbReference type="GO" id="GO:0003952">
    <property type="term" value="F:NAD+ synthase (glutamine-hydrolyzing) activity"/>
    <property type="evidence" value="ECO:0007669"/>
    <property type="project" value="UniProtKB-UniRule"/>
</dbReference>
<dbReference type="CDD" id="cd07570">
    <property type="entry name" value="GAT_Gln-NAD-synth"/>
    <property type="match status" value="1"/>
</dbReference>
<dbReference type="SUPFAM" id="SSF56317">
    <property type="entry name" value="Carbon-nitrogen hydrolase"/>
    <property type="match status" value="1"/>
</dbReference>
<dbReference type="EC" id="6.3.5.1" evidence="7 8"/>
<comment type="similarity">
    <text evidence="2 7 8">In the C-terminal section; belongs to the NAD synthetase family.</text>
</comment>
<dbReference type="InterPro" id="IPR036526">
    <property type="entry name" value="C-N_Hydrolase_sf"/>
</dbReference>
<dbReference type="PROSITE" id="PS50263">
    <property type="entry name" value="CN_HYDROLASE"/>
    <property type="match status" value="1"/>
</dbReference>
<evidence type="ECO:0000256" key="5">
    <source>
        <dbReference type="ARBA" id="ARBA00022840"/>
    </source>
</evidence>
<dbReference type="SUPFAM" id="SSF52402">
    <property type="entry name" value="Adenine nucleotide alpha hydrolases-like"/>
    <property type="match status" value="1"/>
</dbReference>
<dbReference type="Gene3D" id="3.40.50.620">
    <property type="entry name" value="HUPs"/>
    <property type="match status" value="1"/>
</dbReference>
<feature type="binding site" evidence="7">
    <location>
        <position position="511"/>
    </location>
    <ligand>
        <name>deamido-NAD(+)</name>
        <dbReference type="ChEBI" id="CHEBI:58437"/>
        <note>ligand shared between two neighboring subunits</note>
    </ligand>
</feature>
<dbReference type="FunFam" id="3.40.50.620:FF:000106">
    <property type="entry name" value="Glutamine-dependent NAD(+) synthetase"/>
    <property type="match status" value="1"/>
</dbReference>
<evidence type="ECO:0000313" key="12">
    <source>
        <dbReference type="Proteomes" id="UP000238196"/>
    </source>
</evidence>
<dbReference type="Pfam" id="PF00795">
    <property type="entry name" value="CN_hydrolase"/>
    <property type="match status" value="1"/>
</dbReference>
<dbReference type="GO" id="GO:0008795">
    <property type="term" value="F:NAD+ synthase activity"/>
    <property type="evidence" value="ECO:0007669"/>
    <property type="project" value="UniProtKB-UniRule"/>
</dbReference>
<dbReference type="InterPro" id="IPR003694">
    <property type="entry name" value="NAD_synthase"/>
</dbReference>
<feature type="active site" description="Nucleophile; for glutaminase activity" evidence="7">
    <location>
        <position position="149"/>
    </location>
</feature>
<reference evidence="11 12" key="1">
    <citation type="submission" date="2018-02" db="EMBL/GenBank/DDBJ databases">
        <title>novel marine gammaproteobacteria from coastal saline agro ecosystem.</title>
        <authorList>
            <person name="Krishnan R."/>
            <person name="Ramesh Kumar N."/>
        </authorList>
    </citation>
    <scope>NUCLEOTIDE SEQUENCE [LARGE SCALE GENOMIC DNA]</scope>
    <source>
        <strain evidence="11 12">228</strain>
    </source>
</reference>
<dbReference type="NCBIfam" id="TIGR00552">
    <property type="entry name" value="nadE"/>
    <property type="match status" value="1"/>
</dbReference>
<dbReference type="NCBIfam" id="NF010588">
    <property type="entry name" value="PRK13981.1"/>
    <property type="match status" value="1"/>
</dbReference>
<evidence type="ECO:0000256" key="8">
    <source>
        <dbReference type="PIRNR" id="PIRNR006630"/>
    </source>
</evidence>
<dbReference type="Proteomes" id="UP000238196">
    <property type="component" value="Unassembled WGS sequence"/>
</dbReference>
<dbReference type="GO" id="GO:0004359">
    <property type="term" value="F:glutaminase activity"/>
    <property type="evidence" value="ECO:0007669"/>
    <property type="project" value="InterPro"/>
</dbReference>
<evidence type="ECO:0000259" key="10">
    <source>
        <dbReference type="PROSITE" id="PS50263"/>
    </source>
</evidence>
<gene>
    <name evidence="7" type="primary">nadE</name>
    <name evidence="11" type="ORF">C4K68_13365</name>
</gene>
<keyword evidence="6 7" id="KW-0520">NAD</keyword>
<dbReference type="PANTHER" id="PTHR23090">
    <property type="entry name" value="NH 3 /GLUTAMINE-DEPENDENT NAD + SYNTHETASE"/>
    <property type="match status" value="1"/>
</dbReference>
<comment type="caution">
    <text evidence="11">The sequence shown here is derived from an EMBL/GenBank/DDBJ whole genome shotgun (WGS) entry which is preliminary data.</text>
</comment>
<dbReference type="Gene3D" id="3.60.110.10">
    <property type="entry name" value="Carbon-nitrogen hydrolase"/>
    <property type="match status" value="1"/>
</dbReference>
<feature type="binding site" evidence="7">
    <location>
        <position position="175"/>
    </location>
    <ligand>
        <name>L-glutamine</name>
        <dbReference type="ChEBI" id="CHEBI:58359"/>
    </ligand>
</feature>